<evidence type="ECO:0000313" key="2">
    <source>
        <dbReference type="Proteomes" id="UP000234343"/>
    </source>
</evidence>
<dbReference type="KEGG" id="lsh:CAB17_16085"/>
<sequence length="95" mass="11514">MHWCLDVIFREDDRVIWNRNFAQNESIIRQLALNFLKKFQEICHYRIGNTKIALKTLRKILIGSDSDMEKLIMVRQVLVYWRHLSLSRLLKSLRL</sequence>
<dbReference type="EMBL" id="CP025491">
    <property type="protein sequence ID" value="AUH73402.1"/>
    <property type="molecule type" value="Genomic_DNA"/>
</dbReference>
<dbReference type="AlphaFoldDB" id="A0A2H5FPG7"/>
<accession>A0A2H5FPG7</accession>
<proteinExistence type="predicted"/>
<gene>
    <name evidence="1" type="ORF">CAB17_16085</name>
</gene>
<evidence type="ECO:0008006" key="3">
    <source>
        <dbReference type="Google" id="ProtNLM"/>
    </source>
</evidence>
<organism evidence="1 2">
    <name type="scientific">Legionella sainthelensi</name>
    <dbReference type="NCBI Taxonomy" id="28087"/>
    <lineage>
        <taxon>Bacteria</taxon>
        <taxon>Pseudomonadati</taxon>
        <taxon>Pseudomonadota</taxon>
        <taxon>Gammaproteobacteria</taxon>
        <taxon>Legionellales</taxon>
        <taxon>Legionellaceae</taxon>
        <taxon>Legionella</taxon>
    </lineage>
</organism>
<dbReference type="Proteomes" id="UP000234343">
    <property type="component" value="Chromosome"/>
</dbReference>
<keyword evidence="2" id="KW-1185">Reference proteome</keyword>
<protein>
    <recommendedName>
        <fullName evidence="3">Transposase</fullName>
    </recommendedName>
</protein>
<name>A0A2H5FPG7_9GAMM</name>
<evidence type="ECO:0000313" key="1">
    <source>
        <dbReference type="EMBL" id="AUH73402.1"/>
    </source>
</evidence>
<reference evidence="1 2" key="1">
    <citation type="submission" date="2017-12" db="EMBL/GenBank/DDBJ databases">
        <title>Legionella sainthelensi LA01-117, whole genome sequence of a clinical isolate from New Zealand.</title>
        <authorList>
            <person name="Cree S.L."/>
            <person name="Slow S."/>
            <person name="Kennedy M.A."/>
            <person name="Murdoch D.R."/>
            <person name="Biggs P.J."/>
            <person name="Anderson T."/>
        </authorList>
    </citation>
    <scope>NUCLEOTIDE SEQUENCE [LARGE SCALE GENOMIC DNA]</scope>
    <source>
        <strain evidence="1 2">LA01-117</strain>
    </source>
</reference>